<evidence type="ECO:0000313" key="2">
    <source>
        <dbReference type="Proteomes" id="UP001524435"/>
    </source>
</evidence>
<organism evidence="1 2">
    <name type="scientific">Massilicoli timonensis</name>
    <dbReference type="NCBI Taxonomy" id="2015901"/>
    <lineage>
        <taxon>Bacteria</taxon>
        <taxon>Bacillati</taxon>
        <taxon>Bacillota</taxon>
        <taxon>Erysipelotrichia</taxon>
        <taxon>Erysipelotrichales</taxon>
        <taxon>Erysipelotrichaceae</taxon>
        <taxon>Massilicoli</taxon>
    </lineage>
</organism>
<dbReference type="RefSeq" id="WP_178200545.1">
    <property type="nucleotide sequence ID" value="NZ_CALVCM010000007.1"/>
</dbReference>
<dbReference type="Proteomes" id="UP001524435">
    <property type="component" value="Unassembled WGS sequence"/>
</dbReference>
<evidence type="ECO:0008006" key="3">
    <source>
        <dbReference type="Google" id="ProtNLM"/>
    </source>
</evidence>
<gene>
    <name evidence="1" type="ORF">NE663_08890</name>
</gene>
<keyword evidence="2" id="KW-1185">Reference proteome</keyword>
<accession>A0ABT1SMC3</accession>
<dbReference type="EMBL" id="JANGCH010000013">
    <property type="protein sequence ID" value="MCQ5122372.1"/>
    <property type="molecule type" value="Genomic_DNA"/>
</dbReference>
<comment type="caution">
    <text evidence="1">The sequence shown here is derived from an EMBL/GenBank/DDBJ whole genome shotgun (WGS) entry which is preliminary data.</text>
</comment>
<name>A0ABT1SMC3_9FIRM</name>
<protein>
    <recommendedName>
        <fullName evidence="3">YtxH domain-containing protein</fullName>
    </recommendedName>
</protein>
<reference evidence="1 2" key="1">
    <citation type="submission" date="2022-06" db="EMBL/GenBank/DDBJ databases">
        <title>Isolation of gut microbiota from human fecal samples.</title>
        <authorList>
            <person name="Pamer E.G."/>
            <person name="Barat B."/>
            <person name="Waligurski E."/>
            <person name="Medina S."/>
            <person name="Paddock L."/>
            <person name="Mostad J."/>
        </authorList>
    </citation>
    <scope>NUCLEOTIDE SEQUENCE [LARGE SCALE GENOMIC DNA]</scope>
    <source>
        <strain evidence="1 2">DFI.6.1</strain>
    </source>
</reference>
<sequence length="58" mass="6713">MKKDLLCIALGVVAGICIGYTKEDELDELRHKSKRTKKKLMRKVHQFEDGISDYLMSE</sequence>
<proteinExistence type="predicted"/>
<evidence type="ECO:0000313" key="1">
    <source>
        <dbReference type="EMBL" id="MCQ5122372.1"/>
    </source>
</evidence>